<protein>
    <submittedName>
        <fullName evidence="8">RDD family protein</fullName>
    </submittedName>
</protein>
<dbReference type="GO" id="GO:0005886">
    <property type="term" value="C:plasma membrane"/>
    <property type="evidence" value="ECO:0007669"/>
    <property type="project" value="UniProtKB-SubCell"/>
</dbReference>
<evidence type="ECO:0000256" key="2">
    <source>
        <dbReference type="ARBA" id="ARBA00022475"/>
    </source>
</evidence>
<reference evidence="8" key="1">
    <citation type="journal article" date="2018" name="Antonie Van Leeuwenhoek">
        <title>Proteinivorax hydrogeniformans sp. nov., an anaerobic, haloalkaliphilic bacterium fermenting proteinaceous compounds with high hydrogen production.</title>
        <authorList>
            <person name="Boltyanskaya Y."/>
            <person name="Detkova E."/>
            <person name="Pimenov N."/>
            <person name="Kevbrin V."/>
        </authorList>
    </citation>
    <scope>NUCLEOTIDE SEQUENCE</scope>
    <source>
        <strain evidence="8">Z-710</strain>
    </source>
</reference>
<evidence type="ECO:0000256" key="4">
    <source>
        <dbReference type="ARBA" id="ARBA00022989"/>
    </source>
</evidence>
<organism evidence="8">
    <name type="scientific">Proteinivorax hydrogeniformans</name>
    <dbReference type="NCBI Taxonomy" id="1826727"/>
    <lineage>
        <taxon>Bacteria</taxon>
        <taxon>Bacillati</taxon>
        <taxon>Bacillota</taxon>
        <taxon>Clostridia</taxon>
        <taxon>Eubacteriales</taxon>
        <taxon>Proteinivoracaceae</taxon>
        <taxon>Proteinivorax</taxon>
    </lineage>
</organism>
<dbReference type="EMBL" id="CP159485">
    <property type="protein sequence ID" value="XCI29365.1"/>
    <property type="molecule type" value="Genomic_DNA"/>
</dbReference>
<keyword evidence="2" id="KW-1003">Cell membrane</keyword>
<evidence type="ECO:0000256" key="6">
    <source>
        <dbReference type="SAM" id="Phobius"/>
    </source>
</evidence>
<keyword evidence="5 6" id="KW-0472">Membrane</keyword>
<evidence type="ECO:0000256" key="3">
    <source>
        <dbReference type="ARBA" id="ARBA00022692"/>
    </source>
</evidence>
<accession>A0AAU8HVE8</accession>
<evidence type="ECO:0000256" key="5">
    <source>
        <dbReference type="ARBA" id="ARBA00023136"/>
    </source>
</evidence>
<evidence type="ECO:0000256" key="1">
    <source>
        <dbReference type="ARBA" id="ARBA00004651"/>
    </source>
</evidence>
<dbReference type="AlphaFoldDB" id="A0AAU8HVE8"/>
<dbReference type="InterPro" id="IPR010432">
    <property type="entry name" value="RDD"/>
</dbReference>
<reference evidence="8" key="2">
    <citation type="submission" date="2024-06" db="EMBL/GenBank/DDBJ databases">
        <authorList>
            <person name="Petrova K.O."/>
            <person name="Toshchakov S.V."/>
            <person name="Boltjanskaja Y.V."/>
            <person name="Kevbrin V.V."/>
        </authorList>
    </citation>
    <scope>NUCLEOTIDE SEQUENCE</scope>
    <source>
        <strain evidence="8">Z-710</strain>
    </source>
</reference>
<feature type="transmembrane region" description="Helical" evidence="6">
    <location>
        <begin position="118"/>
        <end position="138"/>
    </location>
</feature>
<dbReference type="InterPro" id="IPR051791">
    <property type="entry name" value="Pra-immunoreactive"/>
</dbReference>
<comment type="subcellular location">
    <subcellularLocation>
        <location evidence="1">Cell membrane</location>
        <topology evidence="1">Multi-pass membrane protein</topology>
    </subcellularLocation>
</comment>
<keyword evidence="3 6" id="KW-0812">Transmembrane</keyword>
<evidence type="ECO:0000259" key="7">
    <source>
        <dbReference type="Pfam" id="PF06271"/>
    </source>
</evidence>
<dbReference type="Pfam" id="PF06271">
    <property type="entry name" value="RDD"/>
    <property type="match status" value="1"/>
</dbReference>
<gene>
    <name evidence="8" type="ORF">PRVXH_000684</name>
</gene>
<sequence length="231" mass="25436">MFCRNCGNEVADKAVVCVSCGLRPLTEQNFCQECGGETKEDQEICLNCGCRTQSKNSNYQIKQKNTQASVQHGGFFRRLAALIIDIITIEVSGLVIGFPIGFIIGLIMIAMGYLEHEIVAFAESVGLLLSLVISWLYFTIMESSKQQATLGKMALGLKVVDIDSNRISFARANGRYFAKIISAVTLFIGFIMAAFTKNKQAMHDRITDTYVSKFPRGVNATNSHHVNSSNS</sequence>
<feature type="domain" description="RDD" evidence="7">
    <location>
        <begin position="74"/>
        <end position="207"/>
    </location>
</feature>
<dbReference type="PANTHER" id="PTHR36115:SF4">
    <property type="entry name" value="MEMBRANE PROTEIN"/>
    <property type="match status" value="1"/>
</dbReference>
<dbReference type="RefSeq" id="WP_353893913.1">
    <property type="nucleotide sequence ID" value="NZ_CP159485.1"/>
</dbReference>
<feature type="transmembrane region" description="Helical" evidence="6">
    <location>
        <begin position="176"/>
        <end position="195"/>
    </location>
</feature>
<evidence type="ECO:0000313" key="8">
    <source>
        <dbReference type="EMBL" id="XCI29365.1"/>
    </source>
</evidence>
<keyword evidence="4 6" id="KW-1133">Transmembrane helix</keyword>
<proteinExistence type="predicted"/>
<dbReference type="PANTHER" id="PTHR36115">
    <property type="entry name" value="PROLINE-RICH ANTIGEN HOMOLOG-RELATED"/>
    <property type="match status" value="1"/>
</dbReference>
<name>A0AAU8HVE8_9FIRM</name>
<feature type="transmembrane region" description="Helical" evidence="6">
    <location>
        <begin position="79"/>
        <end position="112"/>
    </location>
</feature>